<dbReference type="OrthoDB" id="6510177at2759"/>
<dbReference type="Proteomes" id="UP000270094">
    <property type="component" value="Unassembled WGS sequence"/>
</dbReference>
<gene>
    <name evidence="1" type="ORF">SVUK_LOCUS8632</name>
</gene>
<reference evidence="1 2" key="1">
    <citation type="submission" date="2018-11" db="EMBL/GenBank/DDBJ databases">
        <authorList>
            <consortium name="Pathogen Informatics"/>
        </authorList>
    </citation>
    <scope>NUCLEOTIDE SEQUENCE [LARGE SCALE GENOMIC DNA]</scope>
</reference>
<sequence length="128" mass="15000">MLNRLENSDGCYGSERTQVMLRDYLEWEEINNNTLSLDDLPKFLAERQIKDVNIVQYNMTNGTVDQAFMNFVIVCRGDLDWNRRAKKIDKMRKIVDNYPQHQISLFDYDSTIYDLIIAVKVSSANVIL</sequence>
<protein>
    <submittedName>
        <fullName evidence="1">Uncharacterized protein</fullName>
    </submittedName>
</protein>
<evidence type="ECO:0000313" key="2">
    <source>
        <dbReference type="Proteomes" id="UP000270094"/>
    </source>
</evidence>
<keyword evidence="2" id="KW-1185">Reference proteome</keyword>
<proteinExistence type="predicted"/>
<organism evidence="1 2">
    <name type="scientific">Strongylus vulgaris</name>
    <name type="common">Blood worm</name>
    <dbReference type="NCBI Taxonomy" id="40348"/>
    <lineage>
        <taxon>Eukaryota</taxon>
        <taxon>Metazoa</taxon>
        <taxon>Ecdysozoa</taxon>
        <taxon>Nematoda</taxon>
        <taxon>Chromadorea</taxon>
        <taxon>Rhabditida</taxon>
        <taxon>Rhabditina</taxon>
        <taxon>Rhabditomorpha</taxon>
        <taxon>Strongyloidea</taxon>
        <taxon>Strongylidae</taxon>
        <taxon>Strongylus</taxon>
    </lineage>
</organism>
<name>A0A3P7J6X3_STRVU</name>
<dbReference type="AlphaFoldDB" id="A0A3P7J6X3"/>
<evidence type="ECO:0000313" key="1">
    <source>
        <dbReference type="EMBL" id="VDM73634.1"/>
    </source>
</evidence>
<dbReference type="EMBL" id="UYYB01031706">
    <property type="protein sequence ID" value="VDM73634.1"/>
    <property type="molecule type" value="Genomic_DNA"/>
</dbReference>
<accession>A0A3P7J6X3</accession>